<keyword evidence="2" id="KW-1185">Reference proteome</keyword>
<comment type="caution">
    <text evidence="1">The sequence shown here is derived from an EMBL/GenBank/DDBJ whole genome shotgun (WGS) entry which is preliminary data.</text>
</comment>
<dbReference type="EMBL" id="JAGINS010000001">
    <property type="protein sequence ID" value="MBP2360776.1"/>
    <property type="molecule type" value="Genomic_DNA"/>
</dbReference>
<dbReference type="Proteomes" id="UP001519311">
    <property type="component" value="Unassembled WGS sequence"/>
</dbReference>
<proteinExistence type="predicted"/>
<dbReference type="RefSeq" id="WP_124282051.1">
    <property type="nucleotide sequence ID" value="NZ_BMWJ01000008.1"/>
</dbReference>
<evidence type="ECO:0000313" key="2">
    <source>
        <dbReference type="Proteomes" id="UP001519311"/>
    </source>
</evidence>
<evidence type="ECO:0000313" key="1">
    <source>
        <dbReference type="EMBL" id="MBP2360776.1"/>
    </source>
</evidence>
<accession>A0ABS4VAE3</accession>
<sequence length="122" mass="12654">MSVTTHRSGPAGAWSAQITRPRGTLAQTFHFTADGQAFMATGGAGTWTATGPGTFAFRISEPVLDEHGDCVAWVAVDQQAVQHGDEFTSEGLSVVTGSDGRLLRAVEVSIAARARPRGPGTG</sequence>
<organism evidence="1 2">
    <name type="scientific">Streptomyces clavifer</name>
    <dbReference type="NCBI Taxonomy" id="68188"/>
    <lineage>
        <taxon>Bacteria</taxon>
        <taxon>Bacillati</taxon>
        <taxon>Actinomycetota</taxon>
        <taxon>Actinomycetes</taxon>
        <taxon>Kitasatosporales</taxon>
        <taxon>Streptomycetaceae</taxon>
        <taxon>Streptomyces</taxon>
    </lineage>
</organism>
<protein>
    <recommendedName>
        <fullName evidence="3">Dehydrogenase</fullName>
    </recommendedName>
</protein>
<gene>
    <name evidence="1" type="ORF">JOF59_003176</name>
</gene>
<reference evidence="1 2" key="1">
    <citation type="submission" date="2021-03" db="EMBL/GenBank/DDBJ databases">
        <title>Sequencing the genomes of 1000 actinobacteria strains.</title>
        <authorList>
            <person name="Klenk H.-P."/>
        </authorList>
    </citation>
    <scope>NUCLEOTIDE SEQUENCE [LARGE SCALE GENOMIC DNA]</scope>
    <source>
        <strain evidence="1 2">DSM 40843</strain>
    </source>
</reference>
<dbReference type="GeneID" id="97343137"/>
<evidence type="ECO:0008006" key="3">
    <source>
        <dbReference type="Google" id="ProtNLM"/>
    </source>
</evidence>
<name>A0ABS4VAE3_9ACTN</name>